<sequence length="177" mass="19621">MSIDGGVASWCLSQVLDLLTGFLSELGPAGESAAEFLALYQSLVQQSPWKQYLAVRGVLLHLADLVTKEIHELHQLEDTTLTSDLAQGDLSDPPFSVPVLVFINHGVQGHVSYALKMLTELLASFLDQESIKQQYKGRLVGAVLNGYLSLRRLVVQRTRLIDETQEKLLELLEEMTS</sequence>
<protein>
    <submittedName>
        <fullName evidence="1">Uncharacterized protein</fullName>
    </submittedName>
</protein>
<organism evidence="1 2">
    <name type="scientific">Timema podura</name>
    <name type="common">Walking stick</name>
    <dbReference type="NCBI Taxonomy" id="61482"/>
    <lineage>
        <taxon>Eukaryota</taxon>
        <taxon>Metazoa</taxon>
        <taxon>Ecdysozoa</taxon>
        <taxon>Arthropoda</taxon>
        <taxon>Hexapoda</taxon>
        <taxon>Insecta</taxon>
        <taxon>Pterygota</taxon>
        <taxon>Neoptera</taxon>
        <taxon>Polyneoptera</taxon>
        <taxon>Phasmatodea</taxon>
        <taxon>Timematodea</taxon>
        <taxon>Timematoidea</taxon>
        <taxon>Timematidae</taxon>
        <taxon>Timema</taxon>
    </lineage>
</organism>
<comment type="caution">
    <text evidence="1">The sequence shown here is derived from an EMBL/GenBank/DDBJ whole genome shotgun (WGS) entry which is preliminary data.</text>
</comment>
<dbReference type="PANTHER" id="PTHR21725">
    <property type="entry name" value="E3 UBIQUITIN-PROTEIN LIGASE UBR4"/>
    <property type="match status" value="1"/>
</dbReference>
<gene>
    <name evidence="1" type="ORF">TPAB3V08_LOCUS15447</name>
</gene>
<evidence type="ECO:0000313" key="1">
    <source>
        <dbReference type="EMBL" id="CAG2068504.1"/>
    </source>
</evidence>
<dbReference type="EMBL" id="CAJPIN010092396">
    <property type="protein sequence ID" value="CAG2068504.1"/>
    <property type="molecule type" value="Genomic_DNA"/>
</dbReference>
<dbReference type="PANTHER" id="PTHR21725:SF1">
    <property type="entry name" value="E3 UBIQUITIN-PROTEIN LIGASE UBR4"/>
    <property type="match status" value="1"/>
</dbReference>
<name>A0ABN7PL87_TIMPD</name>
<dbReference type="Proteomes" id="UP001153148">
    <property type="component" value="Unassembled WGS sequence"/>
</dbReference>
<dbReference type="InterPro" id="IPR045189">
    <property type="entry name" value="UBR4-like"/>
</dbReference>
<proteinExistence type="predicted"/>
<accession>A0ABN7PL87</accession>
<reference evidence="1" key="1">
    <citation type="submission" date="2021-03" db="EMBL/GenBank/DDBJ databases">
        <authorList>
            <person name="Tran Van P."/>
        </authorList>
    </citation>
    <scope>NUCLEOTIDE SEQUENCE</scope>
</reference>
<keyword evidence="2" id="KW-1185">Reference proteome</keyword>
<feature type="non-terminal residue" evidence="1">
    <location>
        <position position="177"/>
    </location>
</feature>
<evidence type="ECO:0000313" key="2">
    <source>
        <dbReference type="Proteomes" id="UP001153148"/>
    </source>
</evidence>